<evidence type="ECO:0000256" key="1">
    <source>
        <dbReference type="ARBA" id="ARBA00022737"/>
    </source>
</evidence>
<dbReference type="SMART" id="SM00028">
    <property type="entry name" value="TPR"/>
    <property type="match status" value="4"/>
</dbReference>
<comment type="caution">
    <text evidence="5">The sequence shown here is derived from an EMBL/GenBank/DDBJ whole genome shotgun (WGS) entry which is preliminary data.</text>
</comment>
<sequence>MSFDTSRGLAKAELLLDVGRTTDAIAELVKTIAGDPENATAWYLLAGAHLRAENDATALTAAETAVRLSPESAPYLLRHARILGRLDRYHDAVEVTHAAIRLDPANGAAFELLAALLAQLQDMLPAARDAADEAVRLAPTQAGFRLTQGLVAGAQDRMADAEAAYSEGLRLDPQSAPLHRELAVVRLHRGGLRGRLAALAGFATAVRIDPGDASAAHRVRLITFLLVSWTWRLALGTALLGLLCSVVLFTHMLGDVGRFHHWWHLPVAVVVAVGVAIPAVLHVRAFRQVVPGSLWGGIARTGLRPWQTRLRLAGVAATVLLGVAAPTVAAFPLAAVGLPLLLVSFMVSSFRLDRL</sequence>
<name>A0A562V1G0_9ACTN</name>
<feature type="transmembrane region" description="Helical" evidence="4">
    <location>
        <begin position="229"/>
        <end position="250"/>
    </location>
</feature>
<dbReference type="PROSITE" id="PS50005">
    <property type="entry name" value="TPR"/>
    <property type="match status" value="1"/>
</dbReference>
<dbReference type="InterPro" id="IPR050498">
    <property type="entry name" value="Ycf3"/>
</dbReference>
<dbReference type="PANTHER" id="PTHR44858">
    <property type="entry name" value="TETRATRICOPEPTIDE REPEAT PROTEIN 6"/>
    <property type="match status" value="1"/>
</dbReference>
<dbReference type="Proteomes" id="UP000321617">
    <property type="component" value="Unassembled WGS sequence"/>
</dbReference>
<proteinExistence type="predicted"/>
<dbReference type="Gene3D" id="1.25.40.10">
    <property type="entry name" value="Tetratricopeptide repeat domain"/>
    <property type="match status" value="2"/>
</dbReference>
<dbReference type="EMBL" id="VLLL01000006">
    <property type="protein sequence ID" value="TWJ11691.1"/>
    <property type="molecule type" value="Genomic_DNA"/>
</dbReference>
<feature type="repeat" description="TPR" evidence="3">
    <location>
        <begin position="39"/>
        <end position="72"/>
    </location>
</feature>
<evidence type="ECO:0000256" key="4">
    <source>
        <dbReference type="SAM" id="Phobius"/>
    </source>
</evidence>
<keyword evidence="6" id="KW-1185">Reference proteome</keyword>
<keyword evidence="4" id="KW-0472">Membrane</keyword>
<dbReference type="AlphaFoldDB" id="A0A562V1G0"/>
<reference evidence="5 6" key="1">
    <citation type="journal article" date="2013" name="Stand. Genomic Sci.">
        <title>Genomic Encyclopedia of Type Strains, Phase I: The one thousand microbial genomes (KMG-I) project.</title>
        <authorList>
            <person name="Kyrpides N.C."/>
            <person name="Woyke T."/>
            <person name="Eisen J.A."/>
            <person name="Garrity G."/>
            <person name="Lilburn T.G."/>
            <person name="Beck B.J."/>
            <person name="Whitman W.B."/>
            <person name="Hugenholtz P."/>
            <person name="Klenk H.P."/>
        </authorList>
    </citation>
    <scope>NUCLEOTIDE SEQUENCE [LARGE SCALE GENOMIC DNA]</scope>
    <source>
        <strain evidence="5 6">DSM 45044</strain>
    </source>
</reference>
<gene>
    <name evidence="5" type="ORF">LX16_2418</name>
</gene>
<keyword evidence="4" id="KW-1133">Transmembrane helix</keyword>
<evidence type="ECO:0000256" key="3">
    <source>
        <dbReference type="PROSITE-ProRule" id="PRU00339"/>
    </source>
</evidence>
<keyword evidence="1" id="KW-0677">Repeat</keyword>
<dbReference type="InterPro" id="IPR019734">
    <property type="entry name" value="TPR_rpt"/>
</dbReference>
<evidence type="ECO:0000313" key="6">
    <source>
        <dbReference type="Proteomes" id="UP000321617"/>
    </source>
</evidence>
<dbReference type="PANTHER" id="PTHR44858:SF1">
    <property type="entry name" value="UDP-N-ACETYLGLUCOSAMINE--PEPTIDE N-ACETYLGLUCOSAMINYLTRANSFERASE SPINDLY-RELATED"/>
    <property type="match status" value="1"/>
</dbReference>
<dbReference type="OrthoDB" id="4195976at2"/>
<dbReference type="InterPro" id="IPR011990">
    <property type="entry name" value="TPR-like_helical_dom_sf"/>
</dbReference>
<feature type="transmembrane region" description="Helical" evidence="4">
    <location>
        <begin position="262"/>
        <end position="281"/>
    </location>
</feature>
<accession>A0A562V1G0</accession>
<evidence type="ECO:0000313" key="5">
    <source>
        <dbReference type="EMBL" id="TWJ11691.1"/>
    </source>
</evidence>
<keyword evidence="2 3" id="KW-0802">TPR repeat</keyword>
<feature type="transmembrane region" description="Helical" evidence="4">
    <location>
        <begin position="334"/>
        <end position="352"/>
    </location>
</feature>
<organism evidence="5 6">
    <name type="scientific">Stackebrandtia albiflava</name>
    <dbReference type="NCBI Taxonomy" id="406432"/>
    <lineage>
        <taxon>Bacteria</taxon>
        <taxon>Bacillati</taxon>
        <taxon>Actinomycetota</taxon>
        <taxon>Actinomycetes</taxon>
        <taxon>Glycomycetales</taxon>
        <taxon>Glycomycetaceae</taxon>
        <taxon>Stackebrandtia</taxon>
    </lineage>
</organism>
<dbReference type="RefSeq" id="WP_147138190.1">
    <property type="nucleotide sequence ID" value="NZ_BAABIJ010000002.1"/>
</dbReference>
<protein>
    <submittedName>
        <fullName evidence="5">Tetratricopeptide repeat protein</fullName>
    </submittedName>
</protein>
<evidence type="ECO:0000256" key="2">
    <source>
        <dbReference type="ARBA" id="ARBA00022803"/>
    </source>
</evidence>
<dbReference type="SUPFAM" id="SSF48452">
    <property type="entry name" value="TPR-like"/>
    <property type="match status" value="1"/>
</dbReference>
<keyword evidence="4" id="KW-0812">Transmembrane</keyword>
<dbReference type="Pfam" id="PF13432">
    <property type="entry name" value="TPR_16"/>
    <property type="match status" value="2"/>
</dbReference>